<dbReference type="Proteomes" id="UP001165085">
    <property type="component" value="Unassembled WGS sequence"/>
</dbReference>
<name>A0A9W7BMS2_9STRA</name>
<comment type="caution">
    <text evidence="1">The sequence shown here is derived from an EMBL/GenBank/DDBJ whole genome shotgun (WGS) entry which is preliminary data.</text>
</comment>
<sequence>MFGQGELERRGSKAEMAKATEELNKIMMKRGRREGDVGVGKVLLKIEKKKKRKREAKKLEVWAIGKETEEHDAMAIDFLRT</sequence>
<evidence type="ECO:0000313" key="1">
    <source>
        <dbReference type="EMBL" id="GMH93509.1"/>
    </source>
</evidence>
<dbReference type="EMBL" id="BRXY01000414">
    <property type="protein sequence ID" value="GMH93509.1"/>
    <property type="molecule type" value="Genomic_DNA"/>
</dbReference>
<evidence type="ECO:0000313" key="2">
    <source>
        <dbReference type="Proteomes" id="UP001165085"/>
    </source>
</evidence>
<organism evidence="1 2">
    <name type="scientific">Triparma strigata</name>
    <dbReference type="NCBI Taxonomy" id="1606541"/>
    <lineage>
        <taxon>Eukaryota</taxon>
        <taxon>Sar</taxon>
        <taxon>Stramenopiles</taxon>
        <taxon>Ochrophyta</taxon>
        <taxon>Bolidophyceae</taxon>
        <taxon>Parmales</taxon>
        <taxon>Triparmaceae</taxon>
        <taxon>Triparma</taxon>
    </lineage>
</organism>
<accession>A0A9W7BMS2</accession>
<protein>
    <submittedName>
        <fullName evidence="1">Uncharacterized protein</fullName>
    </submittedName>
</protein>
<proteinExistence type="predicted"/>
<reference evidence="2" key="1">
    <citation type="journal article" date="2023" name="Commun. Biol.">
        <title>Genome analysis of Parmales, the sister group of diatoms, reveals the evolutionary specialization of diatoms from phago-mixotrophs to photoautotrophs.</title>
        <authorList>
            <person name="Ban H."/>
            <person name="Sato S."/>
            <person name="Yoshikawa S."/>
            <person name="Yamada K."/>
            <person name="Nakamura Y."/>
            <person name="Ichinomiya M."/>
            <person name="Sato N."/>
            <person name="Blanc-Mathieu R."/>
            <person name="Endo H."/>
            <person name="Kuwata A."/>
            <person name="Ogata H."/>
        </authorList>
    </citation>
    <scope>NUCLEOTIDE SEQUENCE [LARGE SCALE GENOMIC DNA]</scope>
    <source>
        <strain evidence="2">NIES 3701</strain>
    </source>
</reference>
<keyword evidence="2" id="KW-1185">Reference proteome</keyword>
<dbReference type="AlphaFoldDB" id="A0A9W7BMS2"/>
<gene>
    <name evidence="1" type="ORF">TrST_g8410</name>
</gene>